<evidence type="ECO:0000313" key="3">
    <source>
        <dbReference type="EMBL" id="OCK75695.1"/>
    </source>
</evidence>
<dbReference type="Proteomes" id="UP000250266">
    <property type="component" value="Unassembled WGS sequence"/>
</dbReference>
<keyword evidence="2" id="KW-1133">Transmembrane helix</keyword>
<evidence type="ECO:0000256" key="2">
    <source>
        <dbReference type="SAM" id="Phobius"/>
    </source>
</evidence>
<accession>A0A8E2JAR9</accession>
<keyword evidence="2" id="KW-0472">Membrane</keyword>
<name>A0A8E2JAR9_9PEZI</name>
<gene>
    <name evidence="3" type="ORF">K432DRAFT_165348</name>
</gene>
<protein>
    <recommendedName>
        <fullName evidence="5">Transmembrane protein</fullName>
    </recommendedName>
</protein>
<keyword evidence="2" id="KW-0812">Transmembrane</keyword>
<keyword evidence="4" id="KW-1185">Reference proteome</keyword>
<dbReference type="OrthoDB" id="3942886at2759"/>
<feature type="region of interest" description="Disordered" evidence="1">
    <location>
        <begin position="80"/>
        <end position="108"/>
    </location>
</feature>
<evidence type="ECO:0000256" key="1">
    <source>
        <dbReference type="SAM" id="MobiDB-lite"/>
    </source>
</evidence>
<reference evidence="3 4" key="1">
    <citation type="journal article" date="2016" name="Nat. Commun.">
        <title>Ectomycorrhizal ecology is imprinted in the genome of the dominant symbiotic fungus Cenococcum geophilum.</title>
        <authorList>
            <consortium name="DOE Joint Genome Institute"/>
            <person name="Peter M."/>
            <person name="Kohler A."/>
            <person name="Ohm R.A."/>
            <person name="Kuo A."/>
            <person name="Krutzmann J."/>
            <person name="Morin E."/>
            <person name="Arend M."/>
            <person name="Barry K.W."/>
            <person name="Binder M."/>
            <person name="Choi C."/>
            <person name="Clum A."/>
            <person name="Copeland A."/>
            <person name="Grisel N."/>
            <person name="Haridas S."/>
            <person name="Kipfer T."/>
            <person name="LaButti K."/>
            <person name="Lindquist E."/>
            <person name="Lipzen A."/>
            <person name="Maire R."/>
            <person name="Meier B."/>
            <person name="Mihaltcheva S."/>
            <person name="Molinier V."/>
            <person name="Murat C."/>
            <person name="Poggeler S."/>
            <person name="Quandt C.A."/>
            <person name="Sperisen C."/>
            <person name="Tritt A."/>
            <person name="Tisserant E."/>
            <person name="Crous P.W."/>
            <person name="Henrissat B."/>
            <person name="Nehls U."/>
            <person name="Egli S."/>
            <person name="Spatafora J.W."/>
            <person name="Grigoriev I.V."/>
            <person name="Martin F.M."/>
        </authorList>
    </citation>
    <scope>NUCLEOTIDE SEQUENCE [LARGE SCALE GENOMIC DNA]</scope>
    <source>
        <strain evidence="3 4">CBS 459.81</strain>
    </source>
</reference>
<dbReference type="AlphaFoldDB" id="A0A8E2JAR9"/>
<evidence type="ECO:0008006" key="5">
    <source>
        <dbReference type="Google" id="ProtNLM"/>
    </source>
</evidence>
<proteinExistence type="predicted"/>
<dbReference type="EMBL" id="KV745286">
    <property type="protein sequence ID" value="OCK75695.1"/>
    <property type="molecule type" value="Genomic_DNA"/>
</dbReference>
<sequence length="201" mass="22551">MRSRSPRNPIRFFPSAFLAMPPPPPQLTGALRLLELKPSGCFHEMFKKFAGSTLVLPSGFLLLIVLVSCVRCVVFYNTRRKRRRETRTSQGAREKHPTPVTSAAPMPNTSTYKPVYPWTSPPQPLPGPYDPRLYPLPTIRRHSYHEPSTAVPAETNTISYTRRVSTNSMPPRQTVLHGTVTTTTTKGSPGWRRNQWVVGAG</sequence>
<organism evidence="3 4">
    <name type="scientific">Lepidopterella palustris CBS 459.81</name>
    <dbReference type="NCBI Taxonomy" id="1314670"/>
    <lineage>
        <taxon>Eukaryota</taxon>
        <taxon>Fungi</taxon>
        <taxon>Dikarya</taxon>
        <taxon>Ascomycota</taxon>
        <taxon>Pezizomycotina</taxon>
        <taxon>Dothideomycetes</taxon>
        <taxon>Pleosporomycetidae</taxon>
        <taxon>Mytilinidiales</taxon>
        <taxon>Argynnaceae</taxon>
        <taxon>Lepidopterella</taxon>
    </lineage>
</organism>
<evidence type="ECO:0000313" key="4">
    <source>
        <dbReference type="Proteomes" id="UP000250266"/>
    </source>
</evidence>
<feature type="transmembrane region" description="Helical" evidence="2">
    <location>
        <begin position="54"/>
        <end position="77"/>
    </location>
</feature>